<name>A0A4Y7RS69_9FIRM</name>
<evidence type="ECO:0000313" key="2">
    <source>
        <dbReference type="Proteomes" id="UP000297597"/>
    </source>
</evidence>
<accession>A0A4Y7RS69</accession>
<comment type="caution">
    <text evidence="1">The sequence shown here is derived from an EMBL/GenBank/DDBJ whole genome shotgun (WGS) entry which is preliminary data.</text>
</comment>
<sequence>MILCRTSQFGCAYCKHPEKTQVPSTCPGYREAKVCLYYLERFVWPAPCDGLDEECPPDCVFQ</sequence>
<proteinExistence type="predicted"/>
<dbReference type="AlphaFoldDB" id="A0A4Y7RS69"/>
<dbReference type="RefSeq" id="WP_134213452.1">
    <property type="nucleotide sequence ID" value="NZ_QFFZ01000013.1"/>
</dbReference>
<dbReference type="EMBL" id="QFFZ01000013">
    <property type="protein sequence ID" value="TEB11559.1"/>
    <property type="molecule type" value="Genomic_DNA"/>
</dbReference>
<organism evidence="1 2">
    <name type="scientific">Pelotomaculum propionicicum</name>
    <dbReference type="NCBI Taxonomy" id="258475"/>
    <lineage>
        <taxon>Bacteria</taxon>
        <taxon>Bacillati</taxon>
        <taxon>Bacillota</taxon>
        <taxon>Clostridia</taxon>
        <taxon>Eubacteriales</taxon>
        <taxon>Desulfotomaculaceae</taxon>
        <taxon>Pelotomaculum</taxon>
    </lineage>
</organism>
<evidence type="ECO:0000313" key="1">
    <source>
        <dbReference type="EMBL" id="TEB11559.1"/>
    </source>
</evidence>
<dbReference type="Proteomes" id="UP000297597">
    <property type="component" value="Unassembled WGS sequence"/>
</dbReference>
<gene>
    <name evidence="1" type="ORF">Pmgp_01577</name>
</gene>
<protein>
    <submittedName>
        <fullName evidence="1">Uncharacterized protein</fullName>
    </submittedName>
</protein>
<reference evidence="1 2" key="1">
    <citation type="journal article" date="2018" name="Environ. Microbiol.">
        <title>Novel energy conservation strategies and behaviour of Pelotomaculum schinkii driving syntrophic propionate catabolism.</title>
        <authorList>
            <person name="Hidalgo-Ahumada C.A.P."/>
            <person name="Nobu M.K."/>
            <person name="Narihiro T."/>
            <person name="Tamaki H."/>
            <person name="Liu W.T."/>
            <person name="Kamagata Y."/>
            <person name="Stams A.J.M."/>
            <person name="Imachi H."/>
            <person name="Sousa D.Z."/>
        </authorList>
    </citation>
    <scope>NUCLEOTIDE SEQUENCE [LARGE SCALE GENOMIC DNA]</scope>
    <source>
        <strain evidence="1 2">MGP</strain>
    </source>
</reference>
<keyword evidence="2" id="KW-1185">Reference proteome</keyword>